<evidence type="ECO:0000256" key="6">
    <source>
        <dbReference type="ARBA" id="ARBA00022777"/>
    </source>
</evidence>
<dbReference type="CDD" id="cd16917">
    <property type="entry name" value="HATPase_UhpB-NarQ-NarX-like"/>
    <property type="match status" value="1"/>
</dbReference>
<dbReference type="Pfam" id="PF02518">
    <property type="entry name" value="HATPase_c"/>
    <property type="match status" value="1"/>
</dbReference>
<dbReference type="InterPro" id="IPR011712">
    <property type="entry name" value="Sig_transdc_His_kin_sub3_dim/P"/>
</dbReference>
<evidence type="ECO:0000259" key="12">
    <source>
        <dbReference type="Pfam" id="PF07730"/>
    </source>
</evidence>
<dbReference type="Proteomes" id="UP000832097">
    <property type="component" value="Chromosome"/>
</dbReference>
<dbReference type="Gene3D" id="3.30.565.10">
    <property type="entry name" value="Histidine kinase-like ATPase, C-terminal domain"/>
    <property type="match status" value="1"/>
</dbReference>
<evidence type="ECO:0000256" key="2">
    <source>
        <dbReference type="ARBA" id="ARBA00012438"/>
    </source>
</evidence>
<sequence length="392" mass="41521">MSAVRSLWNAPAAVPSPPRRVWRDWVLVAVVPVLALVEASARPELPSRWVWAVVLAGLAATLLWRRQRPFTMLAIAFGTTTVVGLVLGGEPESFAAVYFLVLLYALLRWGSGRAMLGGGALVIAGTALSFLREPTELGDLIGAIAVIVATSSIALAVRWRAAARMRELDRARLLERERLARDLHDTVAHHVSAIAIQAQAGGAVAAADPARAAEVLEVIEGEASRTLDEMRSMVRMLRRDDGRPDAPELTPTPGLDDVRALDDPTGQPPVRVRVDAEDAAAPLPPAVAATAFRIAQEAVTNARRHATGATAIDVHLRVDADGVRLDVRDDGRGGHGDPHRPAGSPGYGIPGMLERAALVGGTCSVGPAPTGGWAVTAVLPRSGRSRDERERG</sequence>
<protein>
    <recommendedName>
        <fullName evidence="2">histidine kinase</fullName>
        <ecNumber evidence="2">2.7.13.3</ecNumber>
    </recommendedName>
</protein>
<accession>A0ABY4BY53</accession>
<dbReference type="EMBL" id="CP094528">
    <property type="protein sequence ID" value="UOE44166.1"/>
    <property type="molecule type" value="Genomic_DNA"/>
</dbReference>
<feature type="transmembrane region" description="Helical" evidence="10">
    <location>
        <begin position="70"/>
        <end position="87"/>
    </location>
</feature>
<dbReference type="Pfam" id="PF07730">
    <property type="entry name" value="HisKA_3"/>
    <property type="match status" value="1"/>
</dbReference>
<feature type="transmembrane region" description="Helical" evidence="10">
    <location>
        <begin position="114"/>
        <end position="131"/>
    </location>
</feature>
<evidence type="ECO:0000259" key="11">
    <source>
        <dbReference type="Pfam" id="PF02518"/>
    </source>
</evidence>
<dbReference type="PANTHER" id="PTHR24421:SF10">
    <property type="entry name" value="NITRATE_NITRITE SENSOR PROTEIN NARQ"/>
    <property type="match status" value="1"/>
</dbReference>
<dbReference type="GO" id="GO:0016301">
    <property type="term" value="F:kinase activity"/>
    <property type="evidence" value="ECO:0007669"/>
    <property type="project" value="UniProtKB-KW"/>
</dbReference>
<dbReference type="InterPro" id="IPR055558">
    <property type="entry name" value="DUF7134"/>
</dbReference>
<keyword evidence="15" id="KW-1185">Reference proteome</keyword>
<reference evidence="14 15" key="1">
    <citation type="submission" date="2022-03" db="EMBL/GenBank/DDBJ databases">
        <title>Mucilaginibacter sp. isolated from the gut of Protaetia brevitarsis seulensis larvae.</title>
        <authorList>
            <person name="Won M."/>
            <person name="Kim S.-J."/>
            <person name="Kwon S.-W."/>
        </authorList>
    </citation>
    <scope>NUCLEOTIDE SEQUENCE [LARGE SCALE GENOMIC DNA]</scope>
    <source>
        <strain evidence="14 15">CFWR-12</strain>
    </source>
</reference>
<name>A0ABY4BY53_9MICO</name>
<feature type="transmembrane region" description="Helical" evidence="10">
    <location>
        <begin position="137"/>
        <end position="157"/>
    </location>
</feature>
<evidence type="ECO:0000313" key="15">
    <source>
        <dbReference type="Proteomes" id="UP000832097"/>
    </source>
</evidence>
<gene>
    <name evidence="14" type="ORF">MTO99_18740</name>
</gene>
<organism evidence="14 15">
    <name type="scientific">Agromyces larvae</name>
    <dbReference type="NCBI Taxonomy" id="2929802"/>
    <lineage>
        <taxon>Bacteria</taxon>
        <taxon>Bacillati</taxon>
        <taxon>Actinomycetota</taxon>
        <taxon>Actinomycetes</taxon>
        <taxon>Micrococcales</taxon>
        <taxon>Microbacteriaceae</taxon>
        <taxon>Agromyces</taxon>
    </lineage>
</organism>
<dbReference type="PANTHER" id="PTHR24421">
    <property type="entry name" value="NITRATE/NITRITE SENSOR PROTEIN NARX-RELATED"/>
    <property type="match status" value="1"/>
</dbReference>
<comment type="catalytic activity">
    <reaction evidence="1">
        <text>ATP + protein L-histidine = ADP + protein N-phospho-L-histidine.</text>
        <dbReference type="EC" id="2.7.13.3"/>
    </reaction>
</comment>
<keyword evidence="10" id="KW-1133">Transmembrane helix</keyword>
<keyword evidence="4" id="KW-0808">Transferase</keyword>
<keyword evidence="7" id="KW-0067">ATP-binding</keyword>
<evidence type="ECO:0000256" key="10">
    <source>
        <dbReference type="SAM" id="Phobius"/>
    </source>
</evidence>
<evidence type="ECO:0000313" key="14">
    <source>
        <dbReference type="EMBL" id="UOE44166.1"/>
    </source>
</evidence>
<evidence type="ECO:0000256" key="9">
    <source>
        <dbReference type="SAM" id="MobiDB-lite"/>
    </source>
</evidence>
<feature type="domain" description="Signal transduction histidine kinase subgroup 3 dimerisation and phosphoacceptor" evidence="12">
    <location>
        <begin position="175"/>
        <end position="240"/>
    </location>
</feature>
<dbReference type="Gene3D" id="1.20.5.1930">
    <property type="match status" value="1"/>
</dbReference>
<evidence type="ECO:0000256" key="4">
    <source>
        <dbReference type="ARBA" id="ARBA00022679"/>
    </source>
</evidence>
<keyword evidence="6 14" id="KW-0418">Kinase</keyword>
<keyword evidence="10" id="KW-0812">Transmembrane</keyword>
<dbReference type="SUPFAM" id="SSF55874">
    <property type="entry name" value="ATPase domain of HSP90 chaperone/DNA topoisomerase II/histidine kinase"/>
    <property type="match status" value="1"/>
</dbReference>
<evidence type="ECO:0000259" key="13">
    <source>
        <dbReference type="Pfam" id="PF23539"/>
    </source>
</evidence>
<evidence type="ECO:0000256" key="8">
    <source>
        <dbReference type="ARBA" id="ARBA00023012"/>
    </source>
</evidence>
<keyword evidence="3" id="KW-0597">Phosphoprotein</keyword>
<proteinExistence type="predicted"/>
<evidence type="ECO:0000256" key="5">
    <source>
        <dbReference type="ARBA" id="ARBA00022741"/>
    </source>
</evidence>
<dbReference type="RefSeq" id="WP_243555710.1">
    <property type="nucleotide sequence ID" value="NZ_CP094528.1"/>
</dbReference>
<feature type="region of interest" description="Disordered" evidence="9">
    <location>
        <begin position="239"/>
        <end position="267"/>
    </location>
</feature>
<dbReference type="InterPro" id="IPR003594">
    <property type="entry name" value="HATPase_dom"/>
</dbReference>
<feature type="domain" description="Histidine kinase/HSP90-like ATPase" evidence="11">
    <location>
        <begin position="291"/>
        <end position="381"/>
    </location>
</feature>
<dbReference type="InterPro" id="IPR036890">
    <property type="entry name" value="HATPase_C_sf"/>
</dbReference>
<dbReference type="Pfam" id="PF23539">
    <property type="entry name" value="DUF7134"/>
    <property type="match status" value="1"/>
</dbReference>
<dbReference type="InterPro" id="IPR050482">
    <property type="entry name" value="Sensor_HK_TwoCompSys"/>
</dbReference>
<feature type="domain" description="DUF7134" evidence="13">
    <location>
        <begin position="20"/>
        <end position="166"/>
    </location>
</feature>
<evidence type="ECO:0000256" key="3">
    <source>
        <dbReference type="ARBA" id="ARBA00022553"/>
    </source>
</evidence>
<keyword evidence="5" id="KW-0547">Nucleotide-binding</keyword>
<evidence type="ECO:0000256" key="7">
    <source>
        <dbReference type="ARBA" id="ARBA00022840"/>
    </source>
</evidence>
<evidence type="ECO:0000256" key="1">
    <source>
        <dbReference type="ARBA" id="ARBA00000085"/>
    </source>
</evidence>
<keyword evidence="8" id="KW-0902">Two-component regulatory system</keyword>
<keyword evidence="10" id="KW-0472">Membrane</keyword>
<dbReference type="EC" id="2.7.13.3" evidence="2"/>